<feature type="transmembrane region" description="Helical" evidence="8">
    <location>
        <begin position="309"/>
        <end position="331"/>
    </location>
</feature>
<evidence type="ECO:0000259" key="10">
    <source>
        <dbReference type="PROSITE" id="PS50240"/>
    </source>
</evidence>
<sequence>MTMVIRALLLILATAQFVACQNILLKDVYLPEATETLSDWEWQKLAAQNTPRADNPNAAPILQPEIAGKTSIYLEKQIVGGSLASLGQFPWQALIYIDNTYLCGGSLILANWVLTAAHCAGTNYKIYLGRISRVTLSPGTVLVLTSISYTHPLYNRTTLNNDIALINLGISVNFTTNISPVKLPSLADANTTFVGILATVSGFGKTGDNETTSNDLKFTQMTVIPNENCSSRYVAGLVVDSTICTVQANTSTCSGDSGGPLVYKDANNTWVQIGVVSFGASTGCLVAPSGRGNKPRWHYCKMTVTMRTLLLILLTTQCALLIAGATISSSLKFQSKTFPNSDPKLSDAEWKKLVDQNKPKIDDKDAKSIPQPKEAGQKKTPDKFIVGGSLATLGQFPWQAFLSIDNAWLCGGSLILADWVLTAAHCSGTTYEVNLGTIGLNTLSAGAVTITTSVSYPHELYNENNLNNDVCLVKLGSPVTFTANILPVKLASLSDATNTFEGTLATVSGFGKTADDQGVSSGLKFTQVTVRSYKDCASYYGTSVVIDSTICTRQQNTSTCQGDSGGPLVYKNADNVWVQIGVVSFGSSDGCLEGYSGFARVTSFLGWMSGKIGQDLSGNVTTTTGPNSETTTTDGTTTTGQDTVTNTTDEVTTTMTTAKPTTTKTVKTTTTKTPKTTTTKTPKTTTTKTPKTTTTKTPKTTTTKTPKTTTTKTPKTTTTKTPKTTTTKTPKTTTTKTPKTTKAKRKI</sequence>
<dbReference type="PANTHER" id="PTHR24253">
    <property type="entry name" value="TRANSMEMBRANE PROTEASE SERINE"/>
    <property type="match status" value="1"/>
</dbReference>
<protein>
    <recommendedName>
        <fullName evidence="10">Peptidase S1 domain-containing protein</fullName>
    </recommendedName>
</protein>
<dbReference type="Pfam" id="PF00089">
    <property type="entry name" value="Trypsin"/>
    <property type="match status" value="2"/>
</dbReference>
<evidence type="ECO:0000256" key="3">
    <source>
        <dbReference type="ARBA" id="ARBA00022729"/>
    </source>
</evidence>
<evidence type="ECO:0000256" key="5">
    <source>
        <dbReference type="ARBA" id="ARBA00023180"/>
    </source>
</evidence>
<dbReference type="GO" id="GO:0005576">
    <property type="term" value="C:extracellular region"/>
    <property type="evidence" value="ECO:0007669"/>
    <property type="project" value="UniProtKB-SubCell"/>
</dbReference>
<dbReference type="AlphaFoldDB" id="A0A8S1DNC4"/>
<dbReference type="InterPro" id="IPR001314">
    <property type="entry name" value="Peptidase_S1A"/>
</dbReference>
<dbReference type="FunFam" id="2.40.10.10:FF:000068">
    <property type="entry name" value="transmembrane protease serine 2"/>
    <property type="match status" value="2"/>
</dbReference>
<keyword evidence="6" id="KW-0645">Protease</keyword>
<evidence type="ECO:0000313" key="11">
    <source>
        <dbReference type="EMBL" id="CAB3382533.1"/>
    </source>
</evidence>
<comment type="subcellular location">
    <subcellularLocation>
        <location evidence="1">Secreted</location>
    </subcellularLocation>
</comment>
<dbReference type="InterPro" id="IPR033116">
    <property type="entry name" value="TRYPSIN_SER"/>
</dbReference>
<name>A0A8S1DNC4_9INSE</name>
<comment type="caution">
    <text evidence="11">The sequence shown here is derived from an EMBL/GenBank/DDBJ whole genome shotgun (WGS) entry which is preliminary data.</text>
</comment>
<dbReference type="SUPFAM" id="SSF50494">
    <property type="entry name" value="Trypsin-like serine proteases"/>
    <property type="match status" value="2"/>
</dbReference>
<feature type="domain" description="Peptidase S1" evidence="10">
    <location>
        <begin position="78"/>
        <end position="350"/>
    </location>
</feature>
<dbReference type="InterPro" id="IPR018114">
    <property type="entry name" value="TRYPSIN_HIS"/>
</dbReference>
<keyword evidence="8" id="KW-0472">Membrane</keyword>
<feature type="compositionally biased region" description="Low complexity" evidence="7">
    <location>
        <begin position="619"/>
        <end position="738"/>
    </location>
</feature>
<organism evidence="11 12">
    <name type="scientific">Cloeon dipterum</name>
    <dbReference type="NCBI Taxonomy" id="197152"/>
    <lineage>
        <taxon>Eukaryota</taxon>
        <taxon>Metazoa</taxon>
        <taxon>Ecdysozoa</taxon>
        <taxon>Arthropoda</taxon>
        <taxon>Hexapoda</taxon>
        <taxon>Insecta</taxon>
        <taxon>Pterygota</taxon>
        <taxon>Palaeoptera</taxon>
        <taxon>Ephemeroptera</taxon>
        <taxon>Pisciforma</taxon>
        <taxon>Baetidae</taxon>
        <taxon>Cloeon</taxon>
    </lineage>
</organism>
<evidence type="ECO:0000256" key="4">
    <source>
        <dbReference type="ARBA" id="ARBA00023157"/>
    </source>
</evidence>
<dbReference type="PANTHER" id="PTHR24253:SF176">
    <property type="entry name" value="CORIN, ISOFORM B"/>
    <property type="match status" value="1"/>
</dbReference>
<feature type="region of interest" description="Disordered" evidence="7">
    <location>
        <begin position="618"/>
        <end position="747"/>
    </location>
</feature>
<evidence type="ECO:0000256" key="7">
    <source>
        <dbReference type="SAM" id="MobiDB-lite"/>
    </source>
</evidence>
<keyword evidence="4" id="KW-1015">Disulfide bond</keyword>
<dbReference type="SMART" id="SM00020">
    <property type="entry name" value="Tryp_SPc"/>
    <property type="match status" value="2"/>
</dbReference>
<dbReference type="FunFam" id="2.40.10.10:FF:000054">
    <property type="entry name" value="Complement C1r subcomponent"/>
    <property type="match status" value="1"/>
</dbReference>
<dbReference type="GO" id="GO:0006508">
    <property type="term" value="P:proteolysis"/>
    <property type="evidence" value="ECO:0007669"/>
    <property type="project" value="UniProtKB-KW"/>
</dbReference>
<dbReference type="InterPro" id="IPR001254">
    <property type="entry name" value="Trypsin_dom"/>
</dbReference>
<keyword evidence="2" id="KW-0964">Secreted</keyword>
<dbReference type="Proteomes" id="UP000494165">
    <property type="component" value="Unassembled WGS sequence"/>
</dbReference>
<feature type="chain" id="PRO_5035803160" description="Peptidase S1 domain-containing protein" evidence="9">
    <location>
        <begin position="21"/>
        <end position="747"/>
    </location>
</feature>
<keyword evidence="6" id="KW-0378">Hydrolase</keyword>
<dbReference type="PROSITE" id="PS00135">
    <property type="entry name" value="TRYPSIN_SER"/>
    <property type="match status" value="2"/>
</dbReference>
<dbReference type="Gene3D" id="2.40.10.10">
    <property type="entry name" value="Trypsin-like serine proteases"/>
    <property type="match status" value="2"/>
</dbReference>
<evidence type="ECO:0000256" key="9">
    <source>
        <dbReference type="SAM" id="SignalP"/>
    </source>
</evidence>
<dbReference type="PROSITE" id="PS50240">
    <property type="entry name" value="TRYPSIN_DOM"/>
    <property type="match status" value="2"/>
</dbReference>
<keyword evidence="3 9" id="KW-0732">Signal</keyword>
<keyword evidence="12" id="KW-1185">Reference proteome</keyword>
<evidence type="ECO:0000313" key="12">
    <source>
        <dbReference type="Proteomes" id="UP000494165"/>
    </source>
</evidence>
<evidence type="ECO:0000256" key="1">
    <source>
        <dbReference type="ARBA" id="ARBA00004613"/>
    </source>
</evidence>
<reference evidence="11 12" key="1">
    <citation type="submission" date="2020-04" db="EMBL/GenBank/DDBJ databases">
        <authorList>
            <person name="Alioto T."/>
            <person name="Alioto T."/>
            <person name="Gomez Garrido J."/>
        </authorList>
    </citation>
    <scope>NUCLEOTIDE SEQUENCE [LARGE SCALE GENOMIC DNA]</scope>
</reference>
<dbReference type="PRINTS" id="PR00722">
    <property type="entry name" value="CHYMOTRYPSIN"/>
</dbReference>
<dbReference type="GO" id="GO:0004252">
    <property type="term" value="F:serine-type endopeptidase activity"/>
    <property type="evidence" value="ECO:0007669"/>
    <property type="project" value="InterPro"/>
</dbReference>
<dbReference type="InterPro" id="IPR043504">
    <property type="entry name" value="Peptidase_S1_PA_chymotrypsin"/>
</dbReference>
<feature type="signal peptide" evidence="9">
    <location>
        <begin position="1"/>
        <end position="20"/>
    </location>
</feature>
<accession>A0A8S1DNC4</accession>
<evidence type="ECO:0000256" key="6">
    <source>
        <dbReference type="RuleBase" id="RU363034"/>
    </source>
</evidence>
<dbReference type="PROSITE" id="PS00134">
    <property type="entry name" value="TRYPSIN_HIS"/>
    <property type="match status" value="2"/>
</dbReference>
<keyword evidence="8" id="KW-0812">Transmembrane</keyword>
<dbReference type="OrthoDB" id="5565075at2759"/>
<dbReference type="InterPro" id="IPR009003">
    <property type="entry name" value="Peptidase_S1_PA"/>
</dbReference>
<evidence type="ECO:0000256" key="2">
    <source>
        <dbReference type="ARBA" id="ARBA00022525"/>
    </source>
</evidence>
<dbReference type="EMBL" id="CADEPI010000275">
    <property type="protein sequence ID" value="CAB3382533.1"/>
    <property type="molecule type" value="Genomic_DNA"/>
</dbReference>
<gene>
    <name evidence="11" type="ORF">CLODIP_2_CD09490</name>
</gene>
<proteinExistence type="predicted"/>
<keyword evidence="6" id="KW-0720">Serine protease</keyword>
<keyword evidence="8" id="KW-1133">Transmembrane helix</keyword>
<evidence type="ECO:0000256" key="8">
    <source>
        <dbReference type="SAM" id="Phobius"/>
    </source>
</evidence>
<feature type="domain" description="Peptidase S1" evidence="10">
    <location>
        <begin position="385"/>
        <end position="613"/>
    </location>
</feature>
<keyword evidence="5" id="KW-0325">Glycoprotein</keyword>
<dbReference type="CDD" id="cd00190">
    <property type="entry name" value="Tryp_SPc"/>
    <property type="match status" value="2"/>
</dbReference>
<feature type="region of interest" description="Disordered" evidence="7">
    <location>
        <begin position="361"/>
        <end position="381"/>
    </location>
</feature>